<organism evidence="1 2">
    <name type="scientific">Pythium insidiosum</name>
    <name type="common">Pythiosis disease agent</name>
    <dbReference type="NCBI Taxonomy" id="114742"/>
    <lineage>
        <taxon>Eukaryota</taxon>
        <taxon>Sar</taxon>
        <taxon>Stramenopiles</taxon>
        <taxon>Oomycota</taxon>
        <taxon>Peronosporomycetes</taxon>
        <taxon>Pythiales</taxon>
        <taxon>Pythiaceae</taxon>
        <taxon>Pythium</taxon>
    </lineage>
</organism>
<accession>A0AAD5QAQ7</accession>
<evidence type="ECO:0000313" key="2">
    <source>
        <dbReference type="Proteomes" id="UP001209570"/>
    </source>
</evidence>
<reference evidence="1" key="1">
    <citation type="submission" date="2021-12" db="EMBL/GenBank/DDBJ databases">
        <title>Prjna785345.</title>
        <authorList>
            <person name="Rujirawat T."/>
            <person name="Krajaejun T."/>
        </authorList>
    </citation>
    <scope>NUCLEOTIDE SEQUENCE</scope>
    <source>
        <strain evidence="1">Pi057C3</strain>
    </source>
</reference>
<keyword evidence="2" id="KW-1185">Reference proteome</keyword>
<dbReference type="AlphaFoldDB" id="A0AAD5QAQ7"/>
<evidence type="ECO:0000313" key="1">
    <source>
        <dbReference type="EMBL" id="KAJ0409274.1"/>
    </source>
</evidence>
<dbReference type="EMBL" id="JAKCXM010000005">
    <property type="protein sequence ID" value="KAJ0409274.1"/>
    <property type="molecule type" value="Genomic_DNA"/>
</dbReference>
<proteinExistence type="predicted"/>
<dbReference type="Proteomes" id="UP001209570">
    <property type="component" value="Unassembled WGS sequence"/>
</dbReference>
<sequence length="81" mass="8733">MSSAMSSSSSSASSFPAQLFNAQQGHSIYEGTRMSGEQVRRHILPIDVIAESSGHSNDDDEDELYARSLLSLLSSPDSSRL</sequence>
<gene>
    <name evidence="1" type="ORF">P43SY_006771</name>
</gene>
<name>A0AAD5QAQ7_PYTIN</name>
<protein>
    <submittedName>
        <fullName evidence="1">Uncharacterized protein</fullName>
    </submittedName>
</protein>
<comment type="caution">
    <text evidence="1">The sequence shown here is derived from an EMBL/GenBank/DDBJ whole genome shotgun (WGS) entry which is preliminary data.</text>
</comment>